<evidence type="ECO:0000256" key="5">
    <source>
        <dbReference type="ARBA" id="ARBA00023002"/>
    </source>
</evidence>
<accession>A0A0S4LAI3</accession>
<name>A0A0S4LAI3_9BACT</name>
<evidence type="ECO:0000256" key="1">
    <source>
        <dbReference type="ARBA" id="ARBA00001947"/>
    </source>
</evidence>
<dbReference type="Pfam" id="PF08240">
    <property type="entry name" value="ADH_N"/>
    <property type="match status" value="1"/>
</dbReference>
<dbReference type="Proteomes" id="UP000198736">
    <property type="component" value="Unassembled WGS sequence"/>
</dbReference>
<dbReference type="SUPFAM" id="SSF51735">
    <property type="entry name" value="NAD(P)-binding Rossmann-fold domains"/>
    <property type="match status" value="1"/>
</dbReference>
<dbReference type="InterPro" id="IPR011032">
    <property type="entry name" value="GroES-like_sf"/>
</dbReference>
<dbReference type="EMBL" id="CZPZ01000005">
    <property type="protein sequence ID" value="CUS33613.1"/>
    <property type="molecule type" value="Genomic_DNA"/>
</dbReference>
<gene>
    <name evidence="7" type="ORF">COMA2_130147</name>
</gene>
<dbReference type="PANTHER" id="PTHR42940">
    <property type="entry name" value="ALCOHOL DEHYDROGENASE 1-RELATED"/>
    <property type="match status" value="1"/>
</dbReference>
<evidence type="ECO:0000256" key="4">
    <source>
        <dbReference type="ARBA" id="ARBA00022833"/>
    </source>
</evidence>
<dbReference type="AlphaFoldDB" id="A0A0S4LAI3"/>
<dbReference type="InterPro" id="IPR013154">
    <property type="entry name" value="ADH-like_N"/>
</dbReference>
<dbReference type="GO" id="GO:0004022">
    <property type="term" value="F:alcohol dehydrogenase (NAD+) activity"/>
    <property type="evidence" value="ECO:0007669"/>
    <property type="project" value="TreeGrafter"/>
</dbReference>
<dbReference type="InterPro" id="IPR036291">
    <property type="entry name" value="NAD(P)-bd_dom_sf"/>
</dbReference>
<feature type="domain" description="Alcohol dehydrogenase-like N-terminal" evidence="6">
    <location>
        <begin position="2"/>
        <end position="58"/>
    </location>
</feature>
<reference evidence="8" key="1">
    <citation type="submission" date="2015-10" db="EMBL/GenBank/DDBJ databases">
        <authorList>
            <person name="Luecker S."/>
            <person name="Luecker S."/>
        </authorList>
    </citation>
    <scope>NUCLEOTIDE SEQUENCE [LARGE SCALE GENOMIC DNA]</scope>
</reference>
<evidence type="ECO:0000256" key="3">
    <source>
        <dbReference type="ARBA" id="ARBA00022723"/>
    </source>
</evidence>
<organism evidence="7 8">
    <name type="scientific">Candidatus Nitrospira nitrificans</name>
    <dbReference type="NCBI Taxonomy" id="1742973"/>
    <lineage>
        <taxon>Bacteria</taxon>
        <taxon>Pseudomonadati</taxon>
        <taxon>Nitrospirota</taxon>
        <taxon>Nitrospiria</taxon>
        <taxon>Nitrospirales</taxon>
        <taxon>Nitrospiraceae</taxon>
        <taxon>Nitrospira</taxon>
    </lineage>
</organism>
<dbReference type="STRING" id="1742973.COMA2_130147"/>
<keyword evidence="5" id="KW-0560">Oxidoreductase</keyword>
<evidence type="ECO:0000313" key="7">
    <source>
        <dbReference type="EMBL" id="CUS33613.1"/>
    </source>
</evidence>
<dbReference type="GO" id="GO:0046872">
    <property type="term" value="F:metal ion binding"/>
    <property type="evidence" value="ECO:0007669"/>
    <property type="project" value="UniProtKB-KW"/>
</dbReference>
<dbReference type="GO" id="GO:0005737">
    <property type="term" value="C:cytoplasm"/>
    <property type="evidence" value="ECO:0007669"/>
    <property type="project" value="TreeGrafter"/>
</dbReference>
<protein>
    <submittedName>
        <fullName evidence="7">Alcohol dehydrogenase GroES domain-containing protein</fullName>
    </submittedName>
</protein>
<comment type="cofactor">
    <cofactor evidence="1">
        <name>Zn(2+)</name>
        <dbReference type="ChEBI" id="CHEBI:29105"/>
    </cofactor>
</comment>
<keyword evidence="3" id="KW-0479">Metal-binding</keyword>
<evidence type="ECO:0000259" key="6">
    <source>
        <dbReference type="Pfam" id="PF08240"/>
    </source>
</evidence>
<evidence type="ECO:0000313" key="8">
    <source>
        <dbReference type="Proteomes" id="UP000198736"/>
    </source>
</evidence>
<dbReference type="Gene3D" id="3.40.50.720">
    <property type="entry name" value="NAD(P)-binding Rossmann-like Domain"/>
    <property type="match status" value="1"/>
</dbReference>
<evidence type="ECO:0000256" key="2">
    <source>
        <dbReference type="ARBA" id="ARBA00008072"/>
    </source>
</evidence>
<keyword evidence="4" id="KW-0862">Zinc</keyword>
<keyword evidence="8" id="KW-1185">Reference proteome</keyword>
<dbReference type="Gene3D" id="3.90.180.10">
    <property type="entry name" value="Medium-chain alcohol dehydrogenases, catalytic domain"/>
    <property type="match status" value="1"/>
</dbReference>
<dbReference type="SUPFAM" id="SSF50129">
    <property type="entry name" value="GroES-like"/>
    <property type="match status" value="1"/>
</dbReference>
<dbReference type="PANTHER" id="PTHR42940:SF7">
    <property type="entry name" value="ALCOHOL DEHYDROGENASE-LIKE N-TERMINAL DOMAIN-CONTAINING PROTEIN"/>
    <property type="match status" value="1"/>
</dbReference>
<proteinExistence type="inferred from homology"/>
<sequence length="215" mass="22709">MPGQWVGVGWHGGHCGRCEPCRRSDFILCRSARVPGISYDGGYVEYMVAPVEALARIPGALSNVEAATLLCAGITTFNALRNSGARPGDVVAVLGVGGLGHLGVQFAAKQDGFRDGGDRQGERKRGVCKEMGCPPLHRQQRTECGRSAHRARRCKGHSSIATNSKAMSATIGGLAIGGKLIIVGIAEEPVEVPITLNRVLHSSCGRLPRFCGHLT</sequence>
<comment type="similarity">
    <text evidence="2">Belongs to the zinc-containing alcohol dehydrogenase family.</text>
</comment>